<feature type="transmembrane region" description="Helical" evidence="7">
    <location>
        <begin position="172"/>
        <end position="189"/>
    </location>
</feature>
<dbReference type="Gene3D" id="1.20.1250.20">
    <property type="entry name" value="MFS general substrate transporter like domains"/>
    <property type="match status" value="1"/>
</dbReference>
<evidence type="ECO:0000313" key="10">
    <source>
        <dbReference type="Proteomes" id="UP000639338"/>
    </source>
</evidence>
<dbReference type="FunFam" id="1.20.1250.20:FF:000003">
    <property type="entry name" value="Solute carrier family 17 member 3"/>
    <property type="match status" value="1"/>
</dbReference>
<protein>
    <recommendedName>
        <fullName evidence="8">Major facilitator superfamily (MFS) profile domain-containing protein</fullName>
    </recommendedName>
</protein>
<proteinExistence type="predicted"/>
<evidence type="ECO:0000256" key="1">
    <source>
        <dbReference type="ARBA" id="ARBA00004141"/>
    </source>
</evidence>
<feature type="domain" description="Major facilitator superfamily (MFS) profile" evidence="8">
    <location>
        <begin position="16"/>
        <end position="460"/>
    </location>
</feature>
<feature type="transmembrane region" description="Helical" evidence="7">
    <location>
        <begin position="201"/>
        <end position="221"/>
    </location>
</feature>
<evidence type="ECO:0000259" key="8">
    <source>
        <dbReference type="PROSITE" id="PS50850"/>
    </source>
</evidence>
<keyword evidence="4" id="KW-0769">Symport</keyword>
<evidence type="ECO:0000256" key="4">
    <source>
        <dbReference type="ARBA" id="ARBA00022847"/>
    </source>
</evidence>
<name>A0A834XTU3_APHGI</name>
<evidence type="ECO:0000313" key="9">
    <source>
        <dbReference type="EMBL" id="KAF7991900.1"/>
    </source>
</evidence>
<dbReference type="PROSITE" id="PS50850">
    <property type="entry name" value="MFS"/>
    <property type="match status" value="1"/>
</dbReference>
<dbReference type="InterPro" id="IPR011701">
    <property type="entry name" value="MFS"/>
</dbReference>
<keyword evidence="3 7" id="KW-0812">Transmembrane</keyword>
<feature type="transmembrane region" description="Helical" evidence="7">
    <location>
        <begin position="309"/>
        <end position="330"/>
    </location>
</feature>
<dbReference type="Proteomes" id="UP000639338">
    <property type="component" value="Unassembled WGS sequence"/>
</dbReference>
<dbReference type="PANTHER" id="PTHR11662">
    <property type="entry name" value="SOLUTE CARRIER FAMILY 17"/>
    <property type="match status" value="1"/>
</dbReference>
<dbReference type="InterPro" id="IPR036259">
    <property type="entry name" value="MFS_trans_sf"/>
</dbReference>
<dbReference type="GO" id="GO:0015293">
    <property type="term" value="F:symporter activity"/>
    <property type="evidence" value="ECO:0007669"/>
    <property type="project" value="UniProtKB-KW"/>
</dbReference>
<feature type="transmembrane region" description="Helical" evidence="7">
    <location>
        <begin position="436"/>
        <end position="455"/>
    </location>
</feature>
<dbReference type="GO" id="GO:0006820">
    <property type="term" value="P:monoatomic anion transport"/>
    <property type="evidence" value="ECO:0007669"/>
    <property type="project" value="TreeGrafter"/>
</dbReference>
<dbReference type="InterPro" id="IPR020846">
    <property type="entry name" value="MFS_dom"/>
</dbReference>
<dbReference type="Pfam" id="PF07690">
    <property type="entry name" value="MFS_1"/>
    <property type="match status" value="1"/>
</dbReference>
<accession>A0A834XTU3</accession>
<organism evidence="9 10">
    <name type="scientific">Aphidius gifuensis</name>
    <name type="common">Parasitoid wasp</name>
    <dbReference type="NCBI Taxonomy" id="684658"/>
    <lineage>
        <taxon>Eukaryota</taxon>
        <taxon>Metazoa</taxon>
        <taxon>Ecdysozoa</taxon>
        <taxon>Arthropoda</taxon>
        <taxon>Hexapoda</taxon>
        <taxon>Insecta</taxon>
        <taxon>Pterygota</taxon>
        <taxon>Neoptera</taxon>
        <taxon>Endopterygota</taxon>
        <taxon>Hymenoptera</taxon>
        <taxon>Apocrita</taxon>
        <taxon>Ichneumonoidea</taxon>
        <taxon>Braconidae</taxon>
        <taxon>Aphidiinae</taxon>
        <taxon>Aphidius</taxon>
    </lineage>
</organism>
<dbReference type="PANTHER" id="PTHR11662:SF79">
    <property type="entry name" value="NA[+]-DEPENDENT INORGANIC PHOSPHATE COTRANSPORTER, ISOFORM A"/>
    <property type="match status" value="1"/>
</dbReference>
<feature type="transmembrane region" description="Helical" evidence="7">
    <location>
        <begin position="342"/>
        <end position="362"/>
    </location>
</feature>
<feature type="transmembrane region" description="Helical" evidence="7">
    <location>
        <begin position="268"/>
        <end position="289"/>
    </location>
</feature>
<dbReference type="OrthoDB" id="2985014at2759"/>
<reference evidence="9 10" key="1">
    <citation type="submission" date="2020-08" db="EMBL/GenBank/DDBJ databases">
        <title>Aphidius gifuensis genome sequencing and assembly.</title>
        <authorList>
            <person name="Du Z."/>
        </authorList>
    </citation>
    <scope>NUCLEOTIDE SEQUENCE [LARGE SCALE GENOMIC DNA]</scope>
    <source>
        <strain evidence="9">YNYX2018</strain>
        <tissue evidence="9">Adults</tissue>
    </source>
</reference>
<feature type="transmembrane region" description="Helical" evidence="7">
    <location>
        <begin position="368"/>
        <end position="389"/>
    </location>
</feature>
<dbReference type="AlphaFoldDB" id="A0A834XTU3"/>
<keyword evidence="6 7" id="KW-0472">Membrane</keyword>
<keyword evidence="5 7" id="KW-1133">Transmembrane helix</keyword>
<dbReference type="InterPro" id="IPR050382">
    <property type="entry name" value="MFS_Na/Anion_cotransporter"/>
</dbReference>
<evidence type="ECO:0000256" key="5">
    <source>
        <dbReference type="ARBA" id="ARBA00022989"/>
    </source>
</evidence>
<feature type="transmembrane region" description="Helical" evidence="7">
    <location>
        <begin position="401"/>
        <end position="424"/>
    </location>
</feature>
<dbReference type="SUPFAM" id="SSF103473">
    <property type="entry name" value="MFS general substrate transporter"/>
    <property type="match status" value="1"/>
</dbReference>
<evidence type="ECO:0000256" key="6">
    <source>
        <dbReference type="ARBA" id="ARBA00023136"/>
    </source>
</evidence>
<comment type="subcellular location">
    <subcellularLocation>
        <location evidence="1">Membrane</location>
        <topology evidence="1">Multi-pass membrane protein</topology>
    </subcellularLocation>
</comment>
<feature type="transmembrane region" description="Helical" evidence="7">
    <location>
        <begin position="12"/>
        <end position="39"/>
    </location>
</feature>
<keyword evidence="10" id="KW-1185">Reference proteome</keyword>
<comment type="caution">
    <text evidence="9">The sequence shown here is derived from an EMBL/GenBank/DDBJ whole genome shotgun (WGS) entry which is preliminary data.</text>
</comment>
<dbReference type="EMBL" id="JACMRX010000004">
    <property type="protein sequence ID" value="KAF7991900.1"/>
    <property type="molecule type" value="Genomic_DNA"/>
</dbReference>
<evidence type="ECO:0000256" key="2">
    <source>
        <dbReference type="ARBA" id="ARBA00022448"/>
    </source>
</evidence>
<evidence type="ECO:0000256" key="7">
    <source>
        <dbReference type="SAM" id="Phobius"/>
    </source>
</evidence>
<keyword evidence="2" id="KW-0813">Transport</keyword>
<evidence type="ECO:0000256" key="3">
    <source>
        <dbReference type="ARBA" id="ARBA00022692"/>
    </source>
</evidence>
<sequence length="482" mass="53858">MQKIDSTSCRSVLWWMVFTGIAVNYMLRVNLNIVIVSIVKPPEKPAIESECRDSWINSTLVHRNSTKPEKYYEFTWNEYQQGLAVGAYYWIHWLSEIPGGILARKYGTKIVFGMGNLLAALLGLLLPIAMSFNLSSLIIIRALQGLVAGVSYPSTHEMCARWIPQNERSKFVSAYMGGGIGIALTYPMSGYIIDYFGWKGVFYVTSFLGVVWFIFWHYLVFDTPAQHPRISKDEKTYIIENIGNSISQENHENNSTVPWIKILTSMPVWISILSNWSCVWGYYTLMAQAPAYFKFIHGWNIEEAGLLSGLPHLLTMLFSWLFAILSDWLLKTEKMTLTNVRKLATIACTGGPGLMILGLSFSGCEPTLAFFFMMTGIAFAGAVTSGPLSNLVDLSPNYASVLLGICGLIVDAAGFLSPILVGLLTFENQSVGQWRIIFIISAVNMAIGCIIYGFFGSAVRQPWNDYHKAKSNKNDDIDSSDE</sequence>
<gene>
    <name evidence="9" type="ORF">HCN44_010701</name>
</gene>
<feature type="transmembrane region" description="Helical" evidence="7">
    <location>
        <begin position="110"/>
        <end position="128"/>
    </location>
</feature>
<dbReference type="GO" id="GO:0016020">
    <property type="term" value="C:membrane"/>
    <property type="evidence" value="ECO:0007669"/>
    <property type="project" value="UniProtKB-SubCell"/>
</dbReference>